<reference evidence="3" key="1">
    <citation type="journal article" date="2019" name="Int. J. Syst. Evol. Microbiol.">
        <title>The Global Catalogue of Microorganisms (GCM) 10K type strain sequencing project: providing services to taxonomists for standard genome sequencing and annotation.</title>
        <authorList>
            <consortium name="The Broad Institute Genomics Platform"/>
            <consortium name="The Broad Institute Genome Sequencing Center for Infectious Disease"/>
            <person name="Wu L."/>
            <person name="Ma J."/>
        </authorList>
    </citation>
    <scope>NUCLEOTIDE SEQUENCE [LARGE SCALE GENOMIC DNA]</scope>
    <source>
        <strain evidence="3">CGMCC 1.15809</strain>
    </source>
</reference>
<accession>A0ABW1FQ83</accession>
<comment type="caution">
    <text evidence="2">The sequence shown here is derived from an EMBL/GenBank/DDBJ whole genome shotgun (WGS) entry which is preliminary data.</text>
</comment>
<keyword evidence="2" id="KW-0560">Oxidoreductase</keyword>
<dbReference type="GO" id="GO:0051213">
    <property type="term" value="F:dioxygenase activity"/>
    <property type="evidence" value="ECO:0007669"/>
    <property type="project" value="UniProtKB-KW"/>
</dbReference>
<dbReference type="EMBL" id="JBHSPW010000015">
    <property type="protein sequence ID" value="MFC5896538.1"/>
    <property type="molecule type" value="Genomic_DNA"/>
</dbReference>
<dbReference type="InterPro" id="IPR014710">
    <property type="entry name" value="RmlC-like_jellyroll"/>
</dbReference>
<dbReference type="Proteomes" id="UP001596241">
    <property type="component" value="Unassembled WGS sequence"/>
</dbReference>
<dbReference type="Pfam" id="PF12973">
    <property type="entry name" value="Cupin_7"/>
    <property type="match status" value="1"/>
</dbReference>
<dbReference type="Gene3D" id="2.60.120.10">
    <property type="entry name" value="Jelly Rolls"/>
    <property type="match status" value="1"/>
</dbReference>
<dbReference type="CDD" id="cd20302">
    <property type="entry name" value="cupin_DAD"/>
    <property type="match status" value="1"/>
</dbReference>
<organism evidence="2 3">
    <name type="scientific">Streptomyces ramulosus</name>
    <dbReference type="NCBI Taxonomy" id="47762"/>
    <lineage>
        <taxon>Bacteria</taxon>
        <taxon>Bacillati</taxon>
        <taxon>Actinomycetota</taxon>
        <taxon>Actinomycetes</taxon>
        <taxon>Kitasatosporales</taxon>
        <taxon>Streptomycetaceae</taxon>
        <taxon>Streptomyces</taxon>
    </lineage>
</organism>
<evidence type="ECO:0000313" key="3">
    <source>
        <dbReference type="Proteomes" id="UP001596241"/>
    </source>
</evidence>
<keyword evidence="3" id="KW-1185">Reference proteome</keyword>
<dbReference type="RefSeq" id="WP_345093322.1">
    <property type="nucleotide sequence ID" value="NZ_BAAAWG010000025.1"/>
</dbReference>
<proteinExistence type="predicted"/>
<dbReference type="SUPFAM" id="SSF51182">
    <property type="entry name" value="RmlC-like cupins"/>
    <property type="match status" value="1"/>
</dbReference>
<evidence type="ECO:0000313" key="2">
    <source>
        <dbReference type="EMBL" id="MFC5896538.1"/>
    </source>
</evidence>
<sequence length="171" mass="19437">MTSNPPPEPDGPAASEARIDQVRDRYALPEGHIAAADSPWLPFVPQVMIKHLTFDIRGNSAANVLWVRAGASLGRHRHRGPVSGYVLEGSWRYLEYDWVGRPGDFIRESPGRTHTLFSDEGMKTVFWLNGPVEFLDEHDRVAEVMDVFRLIDHYERGCRERGVPVNRALYL</sequence>
<name>A0ABW1FQ83_9ACTN</name>
<protein>
    <submittedName>
        <fullName evidence="2">2,4'-dihydroxyacetophenone dioxygenase family protein</fullName>
    </submittedName>
</protein>
<dbReference type="InterPro" id="IPR011051">
    <property type="entry name" value="RmlC_Cupin_sf"/>
</dbReference>
<keyword evidence="2" id="KW-0223">Dioxygenase</keyword>
<evidence type="ECO:0000259" key="1">
    <source>
        <dbReference type="Pfam" id="PF12973"/>
    </source>
</evidence>
<gene>
    <name evidence="2" type="ORF">ACFP3M_27445</name>
</gene>
<dbReference type="InterPro" id="IPR025979">
    <property type="entry name" value="ChrR-like_cupin_dom"/>
</dbReference>
<feature type="domain" description="ChrR-like cupin" evidence="1">
    <location>
        <begin position="33"/>
        <end position="132"/>
    </location>
</feature>